<dbReference type="EMBL" id="LR031873">
    <property type="protein sequence ID" value="VDD15999.1"/>
    <property type="molecule type" value="Genomic_DNA"/>
</dbReference>
<accession>A0A3P6D9Q0</accession>
<evidence type="ECO:0000313" key="1">
    <source>
        <dbReference type="EMBL" id="VDD15999.1"/>
    </source>
</evidence>
<name>A0A3P6D9Q0_BRAOL</name>
<reference evidence="1" key="1">
    <citation type="submission" date="2018-11" db="EMBL/GenBank/DDBJ databases">
        <authorList>
            <consortium name="Genoscope - CEA"/>
            <person name="William W."/>
        </authorList>
    </citation>
    <scope>NUCLEOTIDE SEQUENCE</scope>
</reference>
<protein>
    <recommendedName>
        <fullName evidence="2">Myb-like domain-containing protein</fullName>
    </recommendedName>
</protein>
<proteinExistence type="predicted"/>
<evidence type="ECO:0008006" key="2">
    <source>
        <dbReference type="Google" id="ProtNLM"/>
    </source>
</evidence>
<dbReference type="PANTHER" id="PTHR45023:SF4">
    <property type="entry name" value="GLYCINE-RICH PROTEIN-RELATED"/>
    <property type="match status" value="1"/>
</dbReference>
<dbReference type="PANTHER" id="PTHR45023">
    <property type="match status" value="1"/>
</dbReference>
<dbReference type="AlphaFoldDB" id="A0A3P6D9Q0"/>
<sequence length="142" mass="16603">MANTSGYVNLLTSQIPIDIESPEANWFGRQVPDESGVKERRKWSPTEDKILIGVWLNTSKDHVVSTEQKADAFWNRIVDYYNASPLLVVSSCGSYKFYCFEQTMPRDHTGEQRGKFMECEFAIYRIRRQVLHHKRLEKVLSR</sequence>
<organism evidence="1">
    <name type="scientific">Brassica oleracea</name>
    <name type="common">Wild cabbage</name>
    <dbReference type="NCBI Taxonomy" id="3712"/>
    <lineage>
        <taxon>Eukaryota</taxon>
        <taxon>Viridiplantae</taxon>
        <taxon>Streptophyta</taxon>
        <taxon>Embryophyta</taxon>
        <taxon>Tracheophyta</taxon>
        <taxon>Spermatophyta</taxon>
        <taxon>Magnoliopsida</taxon>
        <taxon>eudicotyledons</taxon>
        <taxon>Gunneridae</taxon>
        <taxon>Pentapetalae</taxon>
        <taxon>rosids</taxon>
        <taxon>malvids</taxon>
        <taxon>Brassicales</taxon>
        <taxon>Brassicaceae</taxon>
        <taxon>Brassiceae</taxon>
        <taxon>Brassica</taxon>
    </lineage>
</organism>
<gene>
    <name evidence="1" type="ORF">BOLC4T28439H</name>
</gene>